<dbReference type="InterPro" id="IPR003593">
    <property type="entry name" value="AAA+_ATPase"/>
</dbReference>
<keyword evidence="4" id="KW-1003">Cell membrane</keyword>
<feature type="transmembrane region" description="Helical" evidence="14">
    <location>
        <begin position="392"/>
        <end position="411"/>
    </location>
</feature>
<evidence type="ECO:0000256" key="3">
    <source>
        <dbReference type="ARBA" id="ARBA00022448"/>
    </source>
</evidence>
<dbReference type="GO" id="GO:0005524">
    <property type="term" value="F:ATP binding"/>
    <property type="evidence" value="ECO:0007669"/>
    <property type="project" value="UniProtKB-KW"/>
</dbReference>
<proteinExistence type="inferred from homology"/>
<dbReference type="Proteomes" id="UP000070355">
    <property type="component" value="Unassembled WGS sequence"/>
</dbReference>
<feature type="transmembrane region" description="Helical" evidence="14">
    <location>
        <begin position="303"/>
        <end position="321"/>
    </location>
</feature>
<dbReference type="PROSITE" id="PS50929">
    <property type="entry name" value="ABC_TM1F"/>
    <property type="match status" value="1"/>
</dbReference>
<evidence type="ECO:0000259" key="15">
    <source>
        <dbReference type="PROSITE" id="PS50893"/>
    </source>
</evidence>
<dbReference type="EMBL" id="LSDC01000081">
    <property type="protein sequence ID" value="KXB59064.1"/>
    <property type="molecule type" value="Genomic_DNA"/>
</dbReference>
<evidence type="ECO:0000313" key="19">
    <source>
        <dbReference type="Proteomes" id="UP000070355"/>
    </source>
</evidence>
<keyword evidence="12 14" id="KW-1133">Transmembrane helix</keyword>
<dbReference type="PANTHER" id="PTHR43394:SF1">
    <property type="entry name" value="ATP-BINDING CASSETTE SUB-FAMILY B MEMBER 10, MITOCHONDRIAL"/>
    <property type="match status" value="1"/>
</dbReference>
<evidence type="ECO:0000256" key="8">
    <source>
        <dbReference type="ARBA" id="ARBA00022801"/>
    </source>
</evidence>
<comment type="subcellular location">
    <subcellularLocation>
        <location evidence="1">Cell membrane</location>
        <topology evidence="1">Multi-pass membrane protein</topology>
    </subcellularLocation>
</comment>
<feature type="domain" description="Peptidase C39" evidence="17">
    <location>
        <begin position="10"/>
        <end position="134"/>
    </location>
</feature>
<keyword evidence="10" id="KW-0067">ATP-binding</keyword>
<keyword evidence="9" id="KW-0788">Thiol protease</keyword>
<keyword evidence="13 14" id="KW-0472">Membrane</keyword>
<gene>
    <name evidence="18" type="ORF">HMPREF3186_01289</name>
</gene>
<dbReference type="NCBIfam" id="TIGR01193">
    <property type="entry name" value="bacteriocin_ABC"/>
    <property type="match status" value="1"/>
</dbReference>
<comment type="similarity">
    <text evidence="2">Belongs to the ABC transporter superfamily.</text>
</comment>
<dbReference type="PROSITE" id="PS50990">
    <property type="entry name" value="PEPTIDASE_C39"/>
    <property type="match status" value="1"/>
</dbReference>
<feature type="transmembrane region" description="Helical" evidence="14">
    <location>
        <begin position="163"/>
        <end position="185"/>
    </location>
</feature>
<dbReference type="SUPFAM" id="SSF90123">
    <property type="entry name" value="ABC transporter transmembrane region"/>
    <property type="match status" value="1"/>
</dbReference>
<evidence type="ECO:0000259" key="17">
    <source>
        <dbReference type="PROSITE" id="PS50990"/>
    </source>
</evidence>
<keyword evidence="5" id="KW-0645">Protease</keyword>
<keyword evidence="6 14" id="KW-0812">Transmembrane</keyword>
<feature type="domain" description="ABC transporter" evidence="15">
    <location>
        <begin position="487"/>
        <end position="729"/>
    </location>
</feature>
<evidence type="ECO:0000256" key="13">
    <source>
        <dbReference type="ARBA" id="ARBA00023136"/>
    </source>
</evidence>
<dbReference type="PROSITE" id="PS00211">
    <property type="entry name" value="ABC_TRANSPORTER_1"/>
    <property type="match status" value="1"/>
</dbReference>
<dbReference type="GO" id="GO:0015421">
    <property type="term" value="F:ABC-type oligopeptide transporter activity"/>
    <property type="evidence" value="ECO:0007669"/>
    <property type="project" value="TreeGrafter"/>
</dbReference>
<dbReference type="InterPro" id="IPR036640">
    <property type="entry name" value="ABC1_TM_sf"/>
</dbReference>
<keyword evidence="8" id="KW-0378">Hydrolase</keyword>
<dbReference type="InterPro" id="IPR017871">
    <property type="entry name" value="ABC_transporter-like_CS"/>
</dbReference>
<evidence type="ECO:0000256" key="7">
    <source>
        <dbReference type="ARBA" id="ARBA00022741"/>
    </source>
</evidence>
<dbReference type="Pfam" id="PF00664">
    <property type="entry name" value="ABC_membrane"/>
    <property type="match status" value="1"/>
</dbReference>
<feature type="domain" description="ABC transmembrane type-1" evidence="16">
    <location>
        <begin position="165"/>
        <end position="446"/>
    </location>
</feature>
<dbReference type="GO" id="GO:0043214">
    <property type="term" value="F:ABC-type bacteriocin transporter activity"/>
    <property type="evidence" value="ECO:0007669"/>
    <property type="project" value="InterPro"/>
</dbReference>
<keyword evidence="3" id="KW-0813">Transport</keyword>
<reference evidence="19" key="1">
    <citation type="submission" date="2016-01" db="EMBL/GenBank/DDBJ databases">
        <authorList>
            <person name="Mitreva M."/>
            <person name="Pepin K.H."/>
            <person name="Mihindukulasuriya K.A."/>
            <person name="Fulton R."/>
            <person name="Fronick C."/>
            <person name="O'Laughlin M."/>
            <person name="Miner T."/>
            <person name="Herter B."/>
            <person name="Rosa B.A."/>
            <person name="Cordes M."/>
            <person name="Tomlinson C."/>
            <person name="Wollam A."/>
            <person name="Palsikar V.B."/>
            <person name="Mardis E.R."/>
            <person name="Wilson R.K."/>
        </authorList>
    </citation>
    <scope>NUCLEOTIDE SEQUENCE [LARGE SCALE GENOMIC DNA]</scope>
    <source>
        <strain evidence="19">DNF01167</strain>
    </source>
</reference>
<dbReference type="InterPro" id="IPR003439">
    <property type="entry name" value="ABC_transporter-like_ATP-bd"/>
</dbReference>
<dbReference type="STRING" id="1379.HMPREF3186_01289"/>
<dbReference type="GO" id="GO:0005886">
    <property type="term" value="C:plasma membrane"/>
    <property type="evidence" value="ECO:0007669"/>
    <property type="project" value="UniProtKB-SubCell"/>
</dbReference>
<comment type="caution">
    <text evidence="18">The sequence shown here is derived from an EMBL/GenBank/DDBJ whole genome shotgun (WGS) entry which is preliminary data.</text>
</comment>
<evidence type="ECO:0000256" key="14">
    <source>
        <dbReference type="SAM" id="Phobius"/>
    </source>
</evidence>
<evidence type="ECO:0000256" key="1">
    <source>
        <dbReference type="ARBA" id="ARBA00004651"/>
    </source>
</evidence>
<dbReference type="Gene3D" id="3.40.50.300">
    <property type="entry name" value="P-loop containing nucleotide triphosphate hydrolases"/>
    <property type="match status" value="1"/>
</dbReference>
<dbReference type="OrthoDB" id="9762778at2"/>
<dbReference type="AlphaFoldDB" id="A0A133ZUE6"/>
<name>A0A133ZUE6_9BACL</name>
<dbReference type="Pfam" id="PF00005">
    <property type="entry name" value="ABC_tran"/>
    <property type="match status" value="1"/>
</dbReference>
<evidence type="ECO:0000259" key="16">
    <source>
        <dbReference type="PROSITE" id="PS50929"/>
    </source>
</evidence>
<evidence type="ECO:0000256" key="12">
    <source>
        <dbReference type="ARBA" id="ARBA00022989"/>
    </source>
</evidence>
<dbReference type="CDD" id="cd02418">
    <property type="entry name" value="Peptidase_C39B"/>
    <property type="match status" value="1"/>
</dbReference>
<protein>
    <submittedName>
        <fullName evidence="18">ABC-type bacteriocin transporter</fullName>
    </submittedName>
</protein>
<evidence type="ECO:0000256" key="2">
    <source>
        <dbReference type="ARBA" id="ARBA00005417"/>
    </source>
</evidence>
<dbReference type="InterPro" id="IPR005074">
    <property type="entry name" value="Peptidase_C39"/>
</dbReference>
<evidence type="ECO:0000256" key="6">
    <source>
        <dbReference type="ARBA" id="ARBA00022692"/>
    </source>
</evidence>
<evidence type="ECO:0000313" key="18">
    <source>
        <dbReference type="EMBL" id="KXB59064.1"/>
    </source>
</evidence>
<dbReference type="InterPro" id="IPR039421">
    <property type="entry name" value="Type_1_exporter"/>
</dbReference>
<feature type="transmembrane region" description="Helical" evidence="14">
    <location>
        <begin position="197"/>
        <end position="214"/>
    </location>
</feature>
<dbReference type="PROSITE" id="PS50893">
    <property type="entry name" value="ABC_TRANSPORTER_2"/>
    <property type="match status" value="1"/>
</dbReference>
<dbReference type="InterPro" id="IPR005897">
    <property type="entry name" value="Pept_C39_ABC_bacteriocin"/>
</dbReference>
<accession>A0A133ZUE6</accession>
<dbReference type="GO" id="GO:0008234">
    <property type="term" value="F:cysteine-type peptidase activity"/>
    <property type="evidence" value="ECO:0007669"/>
    <property type="project" value="UniProtKB-KW"/>
</dbReference>
<evidence type="ECO:0000256" key="10">
    <source>
        <dbReference type="ARBA" id="ARBA00022840"/>
    </source>
</evidence>
<dbReference type="SMART" id="SM00382">
    <property type="entry name" value="AAA"/>
    <property type="match status" value="1"/>
</dbReference>
<dbReference type="RefSeq" id="WP_060914406.1">
    <property type="nucleotide sequence ID" value="NZ_KQ959970.1"/>
</dbReference>
<evidence type="ECO:0000256" key="11">
    <source>
        <dbReference type="ARBA" id="ARBA00022967"/>
    </source>
</evidence>
<dbReference type="SUPFAM" id="SSF52540">
    <property type="entry name" value="P-loop containing nucleoside triphosphate hydrolases"/>
    <property type="match status" value="1"/>
</dbReference>
<organism evidence="18 19">
    <name type="scientific">Gemella haemolysans</name>
    <dbReference type="NCBI Taxonomy" id="1379"/>
    <lineage>
        <taxon>Bacteria</taxon>
        <taxon>Bacillati</taxon>
        <taxon>Bacillota</taxon>
        <taxon>Bacilli</taxon>
        <taxon>Bacillales</taxon>
        <taxon>Gemellaceae</taxon>
        <taxon>Gemella</taxon>
    </lineage>
</organism>
<keyword evidence="7" id="KW-0547">Nucleotide-binding</keyword>
<evidence type="ECO:0000256" key="5">
    <source>
        <dbReference type="ARBA" id="ARBA00022670"/>
    </source>
</evidence>
<feature type="transmembrane region" description="Helical" evidence="14">
    <location>
        <begin position="274"/>
        <end position="297"/>
    </location>
</feature>
<evidence type="ECO:0000256" key="9">
    <source>
        <dbReference type="ARBA" id="ARBA00022807"/>
    </source>
</evidence>
<keyword evidence="11" id="KW-1278">Translocase</keyword>
<dbReference type="GO" id="GO:0006508">
    <property type="term" value="P:proteolysis"/>
    <property type="evidence" value="ECO:0007669"/>
    <property type="project" value="UniProtKB-KW"/>
</dbReference>
<dbReference type="InterPro" id="IPR027417">
    <property type="entry name" value="P-loop_NTPase"/>
</dbReference>
<dbReference type="CDD" id="cd18570">
    <property type="entry name" value="ABC_6TM_PCAT1_LagD_like"/>
    <property type="match status" value="1"/>
</dbReference>
<dbReference type="GO" id="GO:0016887">
    <property type="term" value="F:ATP hydrolysis activity"/>
    <property type="evidence" value="ECO:0007669"/>
    <property type="project" value="InterPro"/>
</dbReference>
<sequence length="732" mass="83386">MRKRIKYIKQTDPKDCGPVCMAMISNYYGYSVSVTRLREYGGTDLQGTNIAGLMKIAGKLGFNARGVRAEDPSALNEIPTPSIAHVITKDGFAHFVIIEEVRNNIVTVVDPAKGRRTEKIEEFCQYWTGVLVLIEKNKYFKKGDESIKFLPMMWSVLKPNKNLIVAIFIASLFLNLFGFLGTFYFKFLVDDIVPNQLLTSLHTISLGILFMYVLQNVLTFARNHLILYFGMRTDFSLMLGYYKHVLSLPMNFFETRKVGEILSRFMDASKIRDAIASAAVTSLIDIVMIIVGSIILYIQNSTLFLITLLTIPIYVTLAYVFSKPYNRYNEEQMESNAKLNSYLVESISGIQTIRAYQAEDEIFVKAESYFIKLMKKIFKLGMYTNAQSSIKGFLDLAVSLFILWIGSTYVIRGEMTLGDLLTFNALVIYFLGPIERFIELQPKIQSATIATKRLGEILELKSESEAQTGTNRYQCTVAHYPLYCLHSEMKDVSFGYGNRGNVLENINIKFYPGQHIAFVGESGSGKSTLAKLLVRFYQPNEGEIKIDSHRIEAIKDEYLRSRISYVTQDTFFFSGTILENLLYGIDFVNNMEDVVKACEYAEIHEFIDSLPQKYETVLEENGKNLSGGQLQRLSIAKALLKKPSILILDEATSALDSITEQKIIKRLKTIDFETGFKDEKPTIIMIAHRLSTIKHADQIFVLKDKKIVETGKHEELICNEGEYYELWKNQMI</sequence>
<dbReference type="Gene3D" id="1.20.1560.10">
    <property type="entry name" value="ABC transporter type 1, transmembrane domain"/>
    <property type="match status" value="1"/>
</dbReference>
<dbReference type="Pfam" id="PF03412">
    <property type="entry name" value="Peptidase_C39"/>
    <property type="match status" value="1"/>
</dbReference>
<dbReference type="InterPro" id="IPR011527">
    <property type="entry name" value="ABC1_TM_dom"/>
</dbReference>
<dbReference type="Gene3D" id="3.90.70.10">
    <property type="entry name" value="Cysteine proteinases"/>
    <property type="match status" value="1"/>
</dbReference>
<dbReference type="PATRIC" id="fig|1379.3.peg.1269"/>
<dbReference type="PANTHER" id="PTHR43394">
    <property type="entry name" value="ATP-DEPENDENT PERMEASE MDL1, MITOCHONDRIAL"/>
    <property type="match status" value="1"/>
</dbReference>
<evidence type="ECO:0000256" key="4">
    <source>
        <dbReference type="ARBA" id="ARBA00022475"/>
    </source>
</evidence>
<dbReference type="FunFam" id="3.40.50.300:FF:000218">
    <property type="entry name" value="Multidrug ABC transporter ATP-binding protein"/>
    <property type="match status" value="1"/>
</dbReference>